<evidence type="ECO:0000313" key="1">
    <source>
        <dbReference type="EMBL" id="KAF2898882.1"/>
    </source>
</evidence>
<dbReference type="Gene3D" id="3.60.10.10">
    <property type="entry name" value="Endonuclease/exonuclease/phosphatase"/>
    <property type="match status" value="1"/>
</dbReference>
<accession>A0A8K0D9L1</accession>
<protein>
    <recommendedName>
        <fullName evidence="3">Endonuclease/exonuclease/phosphatase domain-containing protein</fullName>
    </recommendedName>
</protein>
<gene>
    <name evidence="1" type="ORF">ILUMI_07293</name>
</gene>
<comment type="caution">
    <text evidence="1">The sequence shown here is derived from an EMBL/GenBank/DDBJ whole genome shotgun (WGS) entry which is preliminary data.</text>
</comment>
<evidence type="ECO:0000313" key="2">
    <source>
        <dbReference type="Proteomes" id="UP000801492"/>
    </source>
</evidence>
<sequence>MGINETRKVGHRSNNLYGKYKLYYSRVQQGQRAKEEVGIILLNETDTRVTKFGSISSRLLCLKIETEKIWHILQVYVPIEGTDEDTIETFYAEPQTILDEIQEENHNIILMGDWNARIRKDGNRGLRCMEKFANVNLLPNKQFTNRKLALARDNAAGIETQHGLVIAKMNRENIEELEIIEFTKIAINRMKREEVKRRYQEEIIAYRDERKRPAMELRRKMGNLQRYNRGHGQIELRNKKN</sequence>
<dbReference type="Proteomes" id="UP000801492">
    <property type="component" value="Unassembled WGS sequence"/>
</dbReference>
<dbReference type="AlphaFoldDB" id="A0A8K0D9L1"/>
<keyword evidence="2" id="KW-1185">Reference proteome</keyword>
<dbReference type="InterPro" id="IPR036691">
    <property type="entry name" value="Endo/exonu/phosph_ase_sf"/>
</dbReference>
<reference evidence="1" key="1">
    <citation type="submission" date="2019-08" db="EMBL/GenBank/DDBJ databases">
        <title>The genome of the North American firefly Photinus pyralis.</title>
        <authorList>
            <consortium name="Photinus pyralis genome working group"/>
            <person name="Fallon T.R."/>
            <person name="Sander Lower S.E."/>
            <person name="Weng J.-K."/>
        </authorList>
    </citation>
    <scope>NUCLEOTIDE SEQUENCE</scope>
    <source>
        <strain evidence="1">TRF0915ILg1</strain>
        <tissue evidence="1">Whole body</tissue>
    </source>
</reference>
<evidence type="ECO:0008006" key="3">
    <source>
        <dbReference type="Google" id="ProtNLM"/>
    </source>
</evidence>
<proteinExistence type="predicted"/>
<dbReference type="OrthoDB" id="410542at2759"/>
<dbReference type="SUPFAM" id="SSF56219">
    <property type="entry name" value="DNase I-like"/>
    <property type="match status" value="1"/>
</dbReference>
<dbReference type="EMBL" id="VTPC01003213">
    <property type="protein sequence ID" value="KAF2898882.1"/>
    <property type="molecule type" value="Genomic_DNA"/>
</dbReference>
<name>A0A8K0D9L1_IGNLU</name>
<organism evidence="1 2">
    <name type="scientific">Ignelater luminosus</name>
    <name type="common">Cucubano</name>
    <name type="synonym">Pyrophorus luminosus</name>
    <dbReference type="NCBI Taxonomy" id="2038154"/>
    <lineage>
        <taxon>Eukaryota</taxon>
        <taxon>Metazoa</taxon>
        <taxon>Ecdysozoa</taxon>
        <taxon>Arthropoda</taxon>
        <taxon>Hexapoda</taxon>
        <taxon>Insecta</taxon>
        <taxon>Pterygota</taxon>
        <taxon>Neoptera</taxon>
        <taxon>Endopterygota</taxon>
        <taxon>Coleoptera</taxon>
        <taxon>Polyphaga</taxon>
        <taxon>Elateriformia</taxon>
        <taxon>Elateroidea</taxon>
        <taxon>Elateridae</taxon>
        <taxon>Agrypninae</taxon>
        <taxon>Pyrophorini</taxon>
        <taxon>Ignelater</taxon>
    </lineage>
</organism>